<keyword evidence="5 12" id="KW-0235">DNA replication</keyword>
<proteinExistence type="inferred from homology"/>
<dbReference type="GO" id="GO:0003684">
    <property type="term" value="F:damaged DNA binding"/>
    <property type="evidence" value="ECO:0007669"/>
    <property type="project" value="InterPro"/>
</dbReference>
<dbReference type="CDD" id="cd03586">
    <property type="entry name" value="PolY_Pol_IV_kappa"/>
    <property type="match status" value="1"/>
</dbReference>
<comment type="cofactor">
    <cofactor evidence="12">
        <name>Mg(2+)</name>
        <dbReference type="ChEBI" id="CHEBI:18420"/>
    </cofactor>
    <text evidence="12">Binds 2 magnesium ions per subunit.</text>
</comment>
<evidence type="ECO:0000256" key="10">
    <source>
        <dbReference type="ARBA" id="ARBA00023204"/>
    </source>
</evidence>
<evidence type="ECO:0000256" key="1">
    <source>
        <dbReference type="ARBA" id="ARBA00010945"/>
    </source>
</evidence>
<dbReference type="InterPro" id="IPR017961">
    <property type="entry name" value="DNA_pol_Y-fam_little_finger"/>
</dbReference>
<dbReference type="PROSITE" id="PS50173">
    <property type="entry name" value="UMUC"/>
    <property type="match status" value="1"/>
</dbReference>
<feature type="binding site" evidence="12">
    <location>
        <position position="103"/>
    </location>
    <ligand>
        <name>Mg(2+)</name>
        <dbReference type="ChEBI" id="CHEBI:18420"/>
    </ligand>
</feature>
<name>A0A1M5S1B0_9FIRM</name>
<evidence type="ECO:0000256" key="2">
    <source>
        <dbReference type="ARBA" id="ARBA00022457"/>
    </source>
</evidence>
<keyword evidence="2 12" id="KW-0515">Mutator protein</keyword>
<keyword evidence="8 12" id="KW-0460">Magnesium</keyword>
<keyword evidence="15" id="KW-1185">Reference proteome</keyword>
<comment type="similarity">
    <text evidence="1 12">Belongs to the DNA polymerase type-Y family.</text>
</comment>
<protein>
    <recommendedName>
        <fullName evidence="12">DNA polymerase IV</fullName>
        <shortName evidence="12">Pol IV</shortName>
        <ecNumber evidence="12">2.7.7.7</ecNumber>
    </recommendedName>
</protein>
<dbReference type="InterPro" id="IPR043502">
    <property type="entry name" value="DNA/RNA_pol_sf"/>
</dbReference>
<comment type="function">
    <text evidence="12">Poorly processive, error-prone DNA polymerase involved in untargeted mutagenesis. Copies undamaged DNA at stalled replication forks, which arise in vivo from mismatched or misaligned primer ends. These misaligned primers can be extended by PolIV. Exhibits no 3'-5' exonuclease (proofreading) activity. May be involved in translesional synthesis, in conjunction with the beta clamp from PolIII.</text>
</comment>
<feature type="active site" evidence="12">
    <location>
        <position position="104"/>
    </location>
</feature>
<keyword evidence="9 12" id="KW-0239">DNA-directed DNA polymerase</keyword>
<dbReference type="EC" id="2.7.7.7" evidence="12"/>
<dbReference type="Gene3D" id="3.30.1490.100">
    <property type="entry name" value="DNA polymerase, Y-family, little finger domain"/>
    <property type="match status" value="1"/>
</dbReference>
<feature type="site" description="Substrate discrimination" evidence="12">
    <location>
        <position position="14"/>
    </location>
</feature>
<reference evidence="14 15" key="1">
    <citation type="submission" date="2016-11" db="EMBL/GenBank/DDBJ databases">
        <authorList>
            <person name="Jaros S."/>
            <person name="Januszkiewicz K."/>
            <person name="Wedrychowicz H."/>
        </authorList>
    </citation>
    <scope>NUCLEOTIDE SEQUENCE [LARGE SCALE GENOMIC DNA]</scope>
    <source>
        <strain evidence="14 15">DSM 21120</strain>
    </source>
</reference>
<keyword evidence="12" id="KW-0963">Cytoplasm</keyword>
<dbReference type="SUPFAM" id="SSF56672">
    <property type="entry name" value="DNA/RNA polymerases"/>
    <property type="match status" value="1"/>
</dbReference>
<dbReference type="Proteomes" id="UP000184032">
    <property type="component" value="Unassembled WGS sequence"/>
</dbReference>
<evidence type="ECO:0000256" key="9">
    <source>
        <dbReference type="ARBA" id="ARBA00022932"/>
    </source>
</evidence>
<dbReference type="RefSeq" id="WP_073184491.1">
    <property type="nucleotide sequence ID" value="NZ_FQXI01000006.1"/>
</dbReference>
<gene>
    <name evidence="12" type="primary">dinB</name>
    <name evidence="14" type="ORF">SAMN02745245_01084</name>
</gene>
<evidence type="ECO:0000256" key="8">
    <source>
        <dbReference type="ARBA" id="ARBA00022842"/>
    </source>
</evidence>
<dbReference type="GO" id="GO:0042276">
    <property type="term" value="P:error-prone translesion synthesis"/>
    <property type="evidence" value="ECO:0007669"/>
    <property type="project" value="TreeGrafter"/>
</dbReference>
<comment type="subcellular location">
    <subcellularLocation>
        <location evidence="12">Cytoplasm</location>
    </subcellularLocation>
</comment>
<dbReference type="Gene3D" id="3.30.70.270">
    <property type="match status" value="1"/>
</dbReference>
<evidence type="ECO:0000256" key="11">
    <source>
        <dbReference type="ARBA" id="ARBA00049244"/>
    </source>
</evidence>
<dbReference type="FunFam" id="3.30.1490.100:FF:000004">
    <property type="entry name" value="DNA polymerase IV"/>
    <property type="match status" value="1"/>
</dbReference>
<dbReference type="AlphaFoldDB" id="A0A1M5S1B0"/>
<evidence type="ECO:0000256" key="12">
    <source>
        <dbReference type="HAMAP-Rule" id="MF_01113"/>
    </source>
</evidence>
<evidence type="ECO:0000313" key="15">
    <source>
        <dbReference type="Proteomes" id="UP000184032"/>
    </source>
</evidence>
<evidence type="ECO:0000256" key="7">
    <source>
        <dbReference type="ARBA" id="ARBA00022763"/>
    </source>
</evidence>
<dbReference type="PANTHER" id="PTHR11076">
    <property type="entry name" value="DNA REPAIR POLYMERASE UMUC / TRANSFERASE FAMILY MEMBER"/>
    <property type="match status" value="1"/>
</dbReference>
<dbReference type="Gene3D" id="1.10.150.20">
    <property type="entry name" value="5' to 3' exonuclease, C-terminal subdomain"/>
    <property type="match status" value="1"/>
</dbReference>
<dbReference type="Pfam" id="PF00817">
    <property type="entry name" value="IMS"/>
    <property type="match status" value="1"/>
</dbReference>
<keyword evidence="7 12" id="KW-0227">DNA damage</keyword>
<dbReference type="GO" id="GO:0005829">
    <property type="term" value="C:cytosol"/>
    <property type="evidence" value="ECO:0007669"/>
    <property type="project" value="TreeGrafter"/>
</dbReference>
<dbReference type="OrthoDB" id="9808813at2"/>
<dbReference type="Gene3D" id="3.40.1170.60">
    <property type="match status" value="1"/>
</dbReference>
<dbReference type="GO" id="GO:0009432">
    <property type="term" value="P:SOS response"/>
    <property type="evidence" value="ECO:0007669"/>
    <property type="project" value="TreeGrafter"/>
</dbReference>
<evidence type="ECO:0000256" key="6">
    <source>
        <dbReference type="ARBA" id="ARBA00022723"/>
    </source>
</evidence>
<dbReference type="GO" id="GO:0003887">
    <property type="term" value="F:DNA-directed DNA polymerase activity"/>
    <property type="evidence" value="ECO:0007669"/>
    <property type="project" value="UniProtKB-UniRule"/>
</dbReference>
<dbReference type="STRING" id="1120995.SAMN02745245_01084"/>
<dbReference type="GO" id="GO:0000287">
    <property type="term" value="F:magnesium ion binding"/>
    <property type="evidence" value="ECO:0007669"/>
    <property type="project" value="UniProtKB-UniRule"/>
</dbReference>
<dbReference type="InterPro" id="IPR043128">
    <property type="entry name" value="Rev_trsase/Diguanyl_cyclase"/>
</dbReference>
<sequence length="345" mass="39381">MRNNIIHVDIDAFYASVEELDNPSLIGKPMCVGGLSDRSIITTANYEARKYGIHSAMPVFMAKQLCSDLIIMPMRRSLYVEKSKEVFKIISKYSSTIEKVSIDESYLDISKNKHKPVDMIYAMKEDIKKNTGLTVSVGLSYNKFLAKLASDWNKPNGLMIITKSDIPDILKPLDINNVHGLGQKSQQKLRALGINTIEELLALPEDFLVEMFGKMGSEIYQRIRGIDNRKVEPNRVRKSMAVERTFLDTNDADLLREYIKNYATELSKDLSEKNLGFYTITLKLKNSNFKTTTHSKTFPHVIRTFDEIYEISLKIFDEQYTGEKLRLAGISASNLTDLNYEQLSF</sequence>
<dbReference type="Pfam" id="PF11798">
    <property type="entry name" value="IMS_HHH"/>
    <property type="match status" value="1"/>
</dbReference>
<dbReference type="InterPro" id="IPR024728">
    <property type="entry name" value="PolY_HhH_motif"/>
</dbReference>
<evidence type="ECO:0000256" key="5">
    <source>
        <dbReference type="ARBA" id="ARBA00022705"/>
    </source>
</evidence>
<dbReference type="HAMAP" id="MF_01113">
    <property type="entry name" value="DNApol_IV"/>
    <property type="match status" value="1"/>
</dbReference>
<evidence type="ECO:0000313" key="14">
    <source>
        <dbReference type="EMBL" id="SHH32432.1"/>
    </source>
</evidence>
<keyword evidence="6 12" id="KW-0479">Metal-binding</keyword>
<comment type="subunit">
    <text evidence="12">Monomer.</text>
</comment>
<keyword evidence="10 12" id="KW-0234">DNA repair</keyword>
<accession>A0A1M5S1B0</accession>
<keyword evidence="3 12" id="KW-0808">Transferase</keyword>
<keyword evidence="4 12" id="KW-0548">Nucleotidyltransferase</keyword>
<evidence type="ECO:0000256" key="3">
    <source>
        <dbReference type="ARBA" id="ARBA00022679"/>
    </source>
</evidence>
<feature type="domain" description="UmuC" evidence="13">
    <location>
        <begin position="5"/>
        <end position="182"/>
    </location>
</feature>
<evidence type="ECO:0000259" key="13">
    <source>
        <dbReference type="PROSITE" id="PS50173"/>
    </source>
</evidence>
<organism evidence="14 15">
    <name type="scientific">Anaerosphaera aminiphila DSM 21120</name>
    <dbReference type="NCBI Taxonomy" id="1120995"/>
    <lineage>
        <taxon>Bacteria</taxon>
        <taxon>Bacillati</taxon>
        <taxon>Bacillota</taxon>
        <taxon>Tissierellia</taxon>
        <taxon>Tissierellales</taxon>
        <taxon>Peptoniphilaceae</taxon>
        <taxon>Anaerosphaera</taxon>
    </lineage>
</organism>
<dbReference type="GO" id="GO:0006281">
    <property type="term" value="P:DNA repair"/>
    <property type="evidence" value="ECO:0007669"/>
    <property type="project" value="UniProtKB-UniRule"/>
</dbReference>
<feature type="binding site" evidence="12">
    <location>
        <position position="9"/>
    </location>
    <ligand>
        <name>Mg(2+)</name>
        <dbReference type="ChEBI" id="CHEBI:18420"/>
    </ligand>
</feature>
<dbReference type="InterPro" id="IPR036775">
    <property type="entry name" value="DNA_pol_Y-fam_lit_finger_sf"/>
</dbReference>
<dbReference type="InterPro" id="IPR001126">
    <property type="entry name" value="UmuC"/>
</dbReference>
<evidence type="ECO:0000256" key="4">
    <source>
        <dbReference type="ARBA" id="ARBA00022695"/>
    </source>
</evidence>
<dbReference type="PANTHER" id="PTHR11076:SF33">
    <property type="entry name" value="DNA POLYMERASE KAPPA"/>
    <property type="match status" value="1"/>
</dbReference>
<dbReference type="InterPro" id="IPR050116">
    <property type="entry name" value="DNA_polymerase-Y"/>
</dbReference>
<dbReference type="EMBL" id="FQXI01000006">
    <property type="protein sequence ID" value="SHH32432.1"/>
    <property type="molecule type" value="Genomic_DNA"/>
</dbReference>
<dbReference type="Pfam" id="PF11799">
    <property type="entry name" value="IMS_C"/>
    <property type="match status" value="1"/>
</dbReference>
<comment type="catalytic activity">
    <reaction evidence="11 12">
        <text>DNA(n) + a 2'-deoxyribonucleoside 5'-triphosphate = DNA(n+1) + diphosphate</text>
        <dbReference type="Rhea" id="RHEA:22508"/>
        <dbReference type="Rhea" id="RHEA-COMP:17339"/>
        <dbReference type="Rhea" id="RHEA-COMP:17340"/>
        <dbReference type="ChEBI" id="CHEBI:33019"/>
        <dbReference type="ChEBI" id="CHEBI:61560"/>
        <dbReference type="ChEBI" id="CHEBI:173112"/>
        <dbReference type="EC" id="2.7.7.7"/>
    </reaction>
</comment>
<dbReference type="InterPro" id="IPR022880">
    <property type="entry name" value="DNApol_IV"/>
</dbReference>
<dbReference type="SUPFAM" id="SSF100879">
    <property type="entry name" value="Lesion bypass DNA polymerase (Y-family), little finger domain"/>
    <property type="match status" value="1"/>
</dbReference>
<dbReference type="GO" id="GO:0006261">
    <property type="term" value="P:DNA-templated DNA replication"/>
    <property type="evidence" value="ECO:0007669"/>
    <property type="project" value="UniProtKB-UniRule"/>
</dbReference>
<dbReference type="NCBIfam" id="NF010731">
    <property type="entry name" value="PRK14133.1"/>
    <property type="match status" value="1"/>
</dbReference>
<keyword evidence="12" id="KW-0238">DNA-binding</keyword>
<dbReference type="NCBIfam" id="NF002677">
    <property type="entry name" value="PRK02406.1"/>
    <property type="match status" value="1"/>
</dbReference>